<evidence type="ECO:0000313" key="2">
    <source>
        <dbReference type="EMBL" id="MEQ2214397.1"/>
    </source>
</evidence>
<dbReference type="EMBL" id="JAHRIN010067372">
    <property type="protein sequence ID" value="MEQ2214397.1"/>
    <property type="molecule type" value="Genomic_DNA"/>
</dbReference>
<feature type="compositionally biased region" description="Basic and acidic residues" evidence="1">
    <location>
        <begin position="53"/>
        <end position="63"/>
    </location>
</feature>
<keyword evidence="3" id="KW-1185">Reference proteome</keyword>
<proteinExistence type="predicted"/>
<protein>
    <submittedName>
        <fullName evidence="2">Uncharacterized protein</fullName>
    </submittedName>
</protein>
<evidence type="ECO:0000256" key="1">
    <source>
        <dbReference type="SAM" id="MobiDB-lite"/>
    </source>
</evidence>
<feature type="region of interest" description="Disordered" evidence="1">
    <location>
        <begin position="53"/>
        <end position="93"/>
    </location>
</feature>
<organism evidence="2 3">
    <name type="scientific">Xenoophorus captivus</name>
    <dbReference type="NCBI Taxonomy" id="1517983"/>
    <lineage>
        <taxon>Eukaryota</taxon>
        <taxon>Metazoa</taxon>
        <taxon>Chordata</taxon>
        <taxon>Craniata</taxon>
        <taxon>Vertebrata</taxon>
        <taxon>Euteleostomi</taxon>
        <taxon>Actinopterygii</taxon>
        <taxon>Neopterygii</taxon>
        <taxon>Teleostei</taxon>
        <taxon>Neoteleostei</taxon>
        <taxon>Acanthomorphata</taxon>
        <taxon>Ovalentaria</taxon>
        <taxon>Atherinomorphae</taxon>
        <taxon>Cyprinodontiformes</taxon>
        <taxon>Goodeidae</taxon>
        <taxon>Xenoophorus</taxon>
    </lineage>
</organism>
<dbReference type="Proteomes" id="UP001434883">
    <property type="component" value="Unassembled WGS sequence"/>
</dbReference>
<gene>
    <name evidence="2" type="ORF">XENOCAPTIV_004999</name>
</gene>
<accession>A0ABV0S1H0</accession>
<comment type="caution">
    <text evidence="2">The sequence shown here is derived from an EMBL/GenBank/DDBJ whole genome shotgun (WGS) entry which is preliminary data.</text>
</comment>
<evidence type="ECO:0000313" key="3">
    <source>
        <dbReference type="Proteomes" id="UP001434883"/>
    </source>
</evidence>
<sequence>MIPHRCRCLEVLEKGQVQLIRFINWAVYEEAVPALRCLSVLPLRCLTSGSDGVDQRFKNRSEPSPELNLQADSSVSHQRRESCPPSQQLLLAPSQRTRRSRRAILSYTTGSMTIPPGGFPCAYLQTVPVLFPVPRIICLN</sequence>
<reference evidence="2 3" key="1">
    <citation type="submission" date="2021-06" db="EMBL/GenBank/DDBJ databases">
        <authorList>
            <person name="Palmer J.M."/>
        </authorList>
    </citation>
    <scope>NUCLEOTIDE SEQUENCE [LARGE SCALE GENOMIC DNA]</scope>
    <source>
        <strain evidence="2 3">XC_2019</strain>
        <tissue evidence="2">Muscle</tissue>
    </source>
</reference>
<name>A0ABV0S1H0_9TELE</name>